<dbReference type="EC" id="5.2.1.2" evidence="4"/>
<dbReference type="CDD" id="cd03042">
    <property type="entry name" value="GST_N_Zeta"/>
    <property type="match status" value="1"/>
</dbReference>
<dbReference type="PANTHER" id="PTHR42673">
    <property type="entry name" value="MALEYLACETOACETATE ISOMERASE"/>
    <property type="match status" value="1"/>
</dbReference>
<organism evidence="4 5">
    <name type="scientific">Steroidobacter gossypii</name>
    <dbReference type="NCBI Taxonomy" id="2805490"/>
    <lineage>
        <taxon>Bacteria</taxon>
        <taxon>Pseudomonadati</taxon>
        <taxon>Pseudomonadota</taxon>
        <taxon>Gammaproteobacteria</taxon>
        <taxon>Steroidobacterales</taxon>
        <taxon>Steroidobacteraceae</taxon>
        <taxon>Steroidobacter</taxon>
    </lineage>
</organism>
<evidence type="ECO:0000259" key="3">
    <source>
        <dbReference type="PROSITE" id="PS50405"/>
    </source>
</evidence>
<dbReference type="PROSITE" id="PS50405">
    <property type="entry name" value="GST_CTER"/>
    <property type="match status" value="1"/>
</dbReference>
<feature type="domain" description="GST C-terminal" evidence="3">
    <location>
        <begin position="85"/>
        <end position="212"/>
    </location>
</feature>
<dbReference type="Proteomes" id="UP000661077">
    <property type="component" value="Unassembled WGS sequence"/>
</dbReference>
<keyword evidence="5" id="KW-1185">Reference proteome</keyword>
<dbReference type="InterPro" id="IPR010987">
    <property type="entry name" value="Glutathione-S-Trfase_C-like"/>
</dbReference>
<dbReference type="SFLD" id="SFLDG00358">
    <property type="entry name" value="Main_(cytGST)"/>
    <property type="match status" value="1"/>
</dbReference>
<dbReference type="SFLD" id="SFLDS00019">
    <property type="entry name" value="Glutathione_Transferase_(cytos"/>
    <property type="match status" value="1"/>
</dbReference>
<dbReference type="GO" id="GO:0016034">
    <property type="term" value="F:maleylacetoacetate isomerase activity"/>
    <property type="evidence" value="ECO:0007669"/>
    <property type="project" value="UniProtKB-EC"/>
</dbReference>
<dbReference type="Gene3D" id="3.40.30.10">
    <property type="entry name" value="Glutaredoxin"/>
    <property type="match status" value="1"/>
</dbReference>
<comment type="caution">
    <text evidence="4">The sequence shown here is derived from an EMBL/GenBank/DDBJ whole genome shotgun (WGS) entry which is preliminary data.</text>
</comment>
<evidence type="ECO:0000313" key="4">
    <source>
        <dbReference type="EMBL" id="MBM0103636.1"/>
    </source>
</evidence>
<evidence type="ECO:0000259" key="2">
    <source>
        <dbReference type="PROSITE" id="PS50404"/>
    </source>
</evidence>
<protein>
    <submittedName>
        <fullName evidence="4">Maleylacetoacetate isomerase</fullName>
        <ecNumber evidence="4">5.2.1.2</ecNumber>
    </submittedName>
</protein>
<dbReference type="RefSeq" id="WP_203165597.1">
    <property type="nucleotide sequence ID" value="NZ_JAEVLS010000001.1"/>
</dbReference>
<gene>
    <name evidence="4" type="primary">maiA</name>
    <name evidence="4" type="ORF">JM946_02725</name>
</gene>
<dbReference type="SUPFAM" id="SSF52833">
    <property type="entry name" value="Thioredoxin-like"/>
    <property type="match status" value="1"/>
</dbReference>
<evidence type="ECO:0000256" key="1">
    <source>
        <dbReference type="ARBA" id="ARBA00010007"/>
    </source>
</evidence>
<dbReference type="InterPro" id="IPR036249">
    <property type="entry name" value="Thioredoxin-like_sf"/>
</dbReference>
<dbReference type="SUPFAM" id="SSF47616">
    <property type="entry name" value="GST C-terminal domain-like"/>
    <property type="match status" value="1"/>
</dbReference>
<dbReference type="CDD" id="cd03191">
    <property type="entry name" value="GST_C_Zeta"/>
    <property type="match status" value="1"/>
</dbReference>
<reference evidence="4 5" key="1">
    <citation type="journal article" date="2021" name="Int. J. Syst. Evol. Microbiol.">
        <title>Steroidobacter gossypii sp. nov., isolated from soil of cotton cropping field.</title>
        <authorList>
            <person name="Huang R."/>
            <person name="Yang S."/>
            <person name="Zhen C."/>
            <person name="Liu W."/>
        </authorList>
    </citation>
    <scope>NUCLEOTIDE SEQUENCE [LARGE SCALE GENOMIC DNA]</scope>
    <source>
        <strain evidence="4 5">S1-65</strain>
    </source>
</reference>
<dbReference type="InterPro" id="IPR036282">
    <property type="entry name" value="Glutathione-S-Trfase_C_sf"/>
</dbReference>
<sequence length="212" mass="23876">MKLYNFFRSSAAFRARIALNLKGLEYERVAKAFARNEHRAPDYLALNPQGLIPALDIDGAVISQSLAIIEYLDEVYPQPKLLPSEPLARAQVRSMALAIACDIHPLNNLRVLNYLRHNLGQNEDGVNTWYRHWVAEGFRGLEQEVARFSSAQRYCFGDSLSLADVCLVPQMYNARRFDTDLTAFPKLVAISTHLESLPAFASARPEVQPDAK</sequence>
<dbReference type="InterPro" id="IPR034330">
    <property type="entry name" value="GST_Zeta_C"/>
</dbReference>
<dbReference type="Gene3D" id="1.20.1050.10">
    <property type="match status" value="1"/>
</dbReference>
<dbReference type="InterPro" id="IPR034333">
    <property type="entry name" value="GST_Zeta_N"/>
</dbReference>
<name>A0ABS1WRN3_9GAMM</name>
<dbReference type="NCBIfam" id="TIGR01262">
    <property type="entry name" value="maiA"/>
    <property type="match status" value="1"/>
</dbReference>
<dbReference type="PROSITE" id="PS50404">
    <property type="entry name" value="GST_NTER"/>
    <property type="match status" value="1"/>
</dbReference>
<proteinExistence type="inferred from homology"/>
<comment type="similarity">
    <text evidence="1">Belongs to the GST superfamily. Zeta family.</text>
</comment>
<dbReference type="PANTHER" id="PTHR42673:SF21">
    <property type="entry name" value="GLUTATHIONE S-TRANSFERASE YFCF"/>
    <property type="match status" value="1"/>
</dbReference>
<dbReference type="EMBL" id="JAEVLS010000001">
    <property type="protein sequence ID" value="MBM0103636.1"/>
    <property type="molecule type" value="Genomic_DNA"/>
</dbReference>
<dbReference type="InterPro" id="IPR005955">
    <property type="entry name" value="GST_Zeta"/>
</dbReference>
<accession>A0ABS1WRN3</accession>
<keyword evidence="4" id="KW-0413">Isomerase</keyword>
<dbReference type="InterPro" id="IPR040079">
    <property type="entry name" value="Glutathione_S-Trfase"/>
</dbReference>
<feature type="domain" description="GST N-terminal" evidence="2">
    <location>
        <begin position="1"/>
        <end position="80"/>
    </location>
</feature>
<evidence type="ECO:0000313" key="5">
    <source>
        <dbReference type="Proteomes" id="UP000661077"/>
    </source>
</evidence>
<dbReference type="InterPro" id="IPR004045">
    <property type="entry name" value="Glutathione_S-Trfase_N"/>
</dbReference>
<dbReference type="Pfam" id="PF02798">
    <property type="entry name" value="GST_N"/>
    <property type="match status" value="1"/>
</dbReference>